<evidence type="ECO:0000313" key="5">
    <source>
        <dbReference type="EMBL" id="KDR85078.1"/>
    </source>
</evidence>
<accession>A0A067U159</accession>
<dbReference type="PANTHER" id="PTHR10907">
    <property type="entry name" value="REGUCALCIN"/>
    <property type="match status" value="1"/>
</dbReference>
<dbReference type="Pfam" id="PF08450">
    <property type="entry name" value="SGL"/>
    <property type="match status" value="1"/>
</dbReference>
<proteinExistence type="inferred from homology"/>
<feature type="binding site" evidence="3">
    <location>
        <position position="112"/>
    </location>
    <ligand>
        <name>substrate</name>
    </ligand>
</feature>
<keyword evidence="3" id="KW-0862">Zinc</keyword>
<keyword evidence="6" id="KW-1185">Reference proteome</keyword>
<dbReference type="GO" id="GO:0004341">
    <property type="term" value="F:gluconolactonase activity"/>
    <property type="evidence" value="ECO:0007669"/>
    <property type="project" value="TreeGrafter"/>
</dbReference>
<dbReference type="STRING" id="685588.A0A067U159"/>
<feature type="binding site" evidence="3">
    <location>
        <position position="162"/>
    </location>
    <ligand>
        <name>a divalent metal cation</name>
        <dbReference type="ChEBI" id="CHEBI:60240"/>
    </ligand>
</feature>
<dbReference type="Gene3D" id="2.120.10.30">
    <property type="entry name" value="TolB, C-terminal domain"/>
    <property type="match status" value="1"/>
</dbReference>
<dbReference type="PANTHER" id="PTHR10907:SF47">
    <property type="entry name" value="REGUCALCIN"/>
    <property type="match status" value="1"/>
</dbReference>
<dbReference type="InterPro" id="IPR005511">
    <property type="entry name" value="SMP-30"/>
</dbReference>
<gene>
    <name evidence="5" type="ORF">GALMADRAFT_54224</name>
</gene>
<feature type="active site" description="Proton donor/acceptor" evidence="2">
    <location>
        <position position="214"/>
    </location>
</feature>
<protein>
    <recommendedName>
        <fullName evidence="4">SMP-30/Gluconolactonase/LRE-like region domain-containing protein</fullName>
    </recommendedName>
</protein>
<comment type="cofactor">
    <cofactor evidence="3">
        <name>Zn(2+)</name>
        <dbReference type="ChEBI" id="CHEBI:29105"/>
    </cofactor>
    <text evidence="3">Binds 1 divalent metal cation per subunit.</text>
</comment>
<dbReference type="EMBL" id="KL142367">
    <property type="protein sequence ID" value="KDR85078.1"/>
    <property type="molecule type" value="Genomic_DNA"/>
</dbReference>
<reference evidence="6" key="1">
    <citation type="journal article" date="2014" name="Proc. Natl. Acad. Sci. U.S.A.">
        <title>Extensive sampling of basidiomycete genomes demonstrates inadequacy of the white-rot/brown-rot paradigm for wood decay fungi.</title>
        <authorList>
            <person name="Riley R."/>
            <person name="Salamov A.A."/>
            <person name="Brown D.W."/>
            <person name="Nagy L.G."/>
            <person name="Floudas D."/>
            <person name="Held B.W."/>
            <person name="Levasseur A."/>
            <person name="Lombard V."/>
            <person name="Morin E."/>
            <person name="Otillar R."/>
            <person name="Lindquist E.A."/>
            <person name="Sun H."/>
            <person name="LaButti K.M."/>
            <person name="Schmutz J."/>
            <person name="Jabbour D."/>
            <person name="Luo H."/>
            <person name="Baker S.E."/>
            <person name="Pisabarro A.G."/>
            <person name="Walton J.D."/>
            <person name="Blanchette R.A."/>
            <person name="Henrissat B."/>
            <person name="Martin F."/>
            <person name="Cullen D."/>
            <person name="Hibbett D.S."/>
            <person name="Grigoriev I.V."/>
        </authorList>
    </citation>
    <scope>NUCLEOTIDE SEQUENCE [LARGE SCALE GENOMIC DNA]</scope>
    <source>
        <strain evidence="6">CBS 339.88</strain>
    </source>
</reference>
<dbReference type="SUPFAM" id="SSF63829">
    <property type="entry name" value="Calcium-dependent phosphotriesterase"/>
    <property type="match status" value="1"/>
</dbReference>
<dbReference type="Proteomes" id="UP000027222">
    <property type="component" value="Unassembled WGS sequence"/>
</dbReference>
<feature type="binding site" evidence="3">
    <location>
        <position position="214"/>
    </location>
    <ligand>
        <name>a divalent metal cation</name>
        <dbReference type="ChEBI" id="CHEBI:60240"/>
    </ligand>
</feature>
<evidence type="ECO:0000259" key="4">
    <source>
        <dbReference type="Pfam" id="PF08450"/>
    </source>
</evidence>
<keyword evidence="3" id="KW-0479">Metal-binding</keyword>
<evidence type="ECO:0000256" key="2">
    <source>
        <dbReference type="PIRSR" id="PIRSR605511-1"/>
    </source>
</evidence>
<feature type="domain" description="SMP-30/Gluconolactonase/LRE-like region" evidence="4">
    <location>
        <begin position="22"/>
        <end position="276"/>
    </location>
</feature>
<evidence type="ECO:0000256" key="3">
    <source>
        <dbReference type="PIRSR" id="PIRSR605511-2"/>
    </source>
</evidence>
<dbReference type="GO" id="GO:0005509">
    <property type="term" value="F:calcium ion binding"/>
    <property type="evidence" value="ECO:0007669"/>
    <property type="project" value="TreeGrafter"/>
</dbReference>
<evidence type="ECO:0000313" key="6">
    <source>
        <dbReference type="Proteomes" id="UP000027222"/>
    </source>
</evidence>
<dbReference type="HOGENOM" id="CLU_036110_3_1_1"/>
<feature type="binding site" evidence="3">
    <location>
        <position position="114"/>
    </location>
    <ligand>
        <name>substrate</name>
    </ligand>
</feature>
<dbReference type="AlphaFoldDB" id="A0A067U159"/>
<name>A0A067U159_GALM3</name>
<dbReference type="OrthoDB" id="423498at2759"/>
<comment type="similarity">
    <text evidence="1">Belongs to the SMP-30/CGR1 family.</text>
</comment>
<feature type="binding site" evidence="3">
    <location>
        <position position="24"/>
    </location>
    <ligand>
        <name>a divalent metal cation</name>
        <dbReference type="ChEBI" id="CHEBI:60240"/>
    </ligand>
</feature>
<evidence type="ECO:0000256" key="1">
    <source>
        <dbReference type="ARBA" id="ARBA00008853"/>
    </source>
</evidence>
<organism evidence="5 6">
    <name type="scientific">Galerina marginata (strain CBS 339.88)</name>
    <dbReference type="NCBI Taxonomy" id="685588"/>
    <lineage>
        <taxon>Eukaryota</taxon>
        <taxon>Fungi</taxon>
        <taxon>Dikarya</taxon>
        <taxon>Basidiomycota</taxon>
        <taxon>Agaricomycotina</taxon>
        <taxon>Agaricomycetes</taxon>
        <taxon>Agaricomycetidae</taxon>
        <taxon>Agaricales</taxon>
        <taxon>Agaricineae</taxon>
        <taxon>Strophariaceae</taxon>
        <taxon>Galerina</taxon>
    </lineage>
</organism>
<dbReference type="GO" id="GO:0019853">
    <property type="term" value="P:L-ascorbic acid biosynthetic process"/>
    <property type="evidence" value="ECO:0007669"/>
    <property type="project" value="TreeGrafter"/>
</dbReference>
<sequence length="315" mass="34772">MTLTADRIIVIEQPWLKVGCVLGEGPLFDPLTSLLHFVDISEKKVISVFHINIQNLELSVEEFEVPISCLALRRNAPGLAGTTAQGFALLSGNSTISYLCKPLSPQDLPFTRFNDGACDSKGRFFAGTIYNPEKGIPGKLYRYDPETRTCDVVDEGPFTDSNGLGWSPDEKTFYFTDSLVNKIYAYDYDDGHLRNRRLFIDAIEKGFMENTFCDGLCIDDAGGIWSARWGASSIVRFSKEGDPDFQIRIPTALNVTSCCFGGDRDNNDQMFITTAHCGANGGDGSRQKSYPDSGHIFRADLSGLFRGSERSKFGA</sequence>
<dbReference type="InterPro" id="IPR013658">
    <property type="entry name" value="SGL"/>
</dbReference>
<dbReference type="PRINTS" id="PR01790">
    <property type="entry name" value="SMP30FAMILY"/>
</dbReference>
<dbReference type="InterPro" id="IPR011042">
    <property type="entry name" value="6-blade_b-propeller_TolB-like"/>
</dbReference>